<dbReference type="Proteomes" id="UP000324760">
    <property type="component" value="Chromosome"/>
</dbReference>
<dbReference type="RefSeq" id="WP_138987252.1">
    <property type="nucleotide sequence ID" value="NZ_CP043869.1"/>
</dbReference>
<dbReference type="AlphaFoldDB" id="A0A5P1RBK3"/>
<reference evidence="1 2" key="1">
    <citation type="journal article" date="2019" name="Biochem. Eng. J.">
        <title>Metabolic engineering of the marine bacteria Neptunomonas concharum for the production of acetoin and meso-2,3-butanediol from acetate.</title>
        <authorList>
            <person name="Li W."/>
            <person name="Pu N."/>
            <person name="Liu C.-X."/>
            <person name="Yuan Q.-P."/>
            <person name="Li Z.-J."/>
        </authorList>
    </citation>
    <scope>NUCLEOTIDE SEQUENCE [LARGE SCALE GENOMIC DNA]</scope>
    <source>
        <strain evidence="1 2">JCM17730</strain>
    </source>
</reference>
<sequence length="129" mass="14533">MIKQIFSVDLYIRIYANKYIIRDITNPAAPEQTFESPDAFTTERLLVGRFSVGESVLKNAIKVFCSKKWLTPSPRVLIQPMDMTEGGLSEVEDRLFRELALGAGARKVVIWVGKELSVIEAQEKLDTKG</sequence>
<keyword evidence="2" id="KW-1185">Reference proteome</keyword>
<gene>
    <name evidence="1" type="ORF">F0U83_07900</name>
</gene>
<accession>A0A5P1RBK3</accession>
<dbReference type="KEGG" id="ncu:F0U83_07900"/>
<dbReference type="EMBL" id="CP043869">
    <property type="protein sequence ID" value="QEQ96641.1"/>
    <property type="molecule type" value="Genomic_DNA"/>
</dbReference>
<evidence type="ECO:0000313" key="1">
    <source>
        <dbReference type="EMBL" id="QEQ96641.1"/>
    </source>
</evidence>
<name>A0A5P1RBK3_9GAMM</name>
<evidence type="ECO:0000313" key="2">
    <source>
        <dbReference type="Proteomes" id="UP000324760"/>
    </source>
</evidence>
<proteinExistence type="predicted"/>
<protein>
    <submittedName>
        <fullName evidence="1">1-pyrroline-5-carboxylate dehydrogenase</fullName>
    </submittedName>
</protein>
<dbReference type="OrthoDB" id="8612466at2"/>
<organism evidence="1 2">
    <name type="scientific">Neptunomonas concharum</name>
    <dbReference type="NCBI Taxonomy" id="1031538"/>
    <lineage>
        <taxon>Bacteria</taxon>
        <taxon>Pseudomonadati</taxon>
        <taxon>Pseudomonadota</taxon>
        <taxon>Gammaproteobacteria</taxon>
        <taxon>Oceanospirillales</taxon>
        <taxon>Oceanospirillaceae</taxon>
        <taxon>Neptunomonas</taxon>
    </lineage>
</organism>